<evidence type="ECO:0000313" key="1">
    <source>
        <dbReference type="EMBL" id="MFD0860813.1"/>
    </source>
</evidence>
<sequence length="237" mass="27435">MKNSISILLLGLFTYCGFSQQYEIEYNHITTFDAHTTEAIYKLAYANQKSTYFQLKSEFIESLGNDVMVANEGVIPFVEKDYSKKRVVYNQPIVNKIVFIEDQLPMQKWKITNESKKIKDFNCRKATTSFRGRAYTAWFTEDIPIINGPWKFDGLPGLILEVVSSDGVLNIEAVKIEKTSHVTTPIFKYKEDALMAWEDYCQNYRKVIDRIQKNMMADTDPDVEYNITLNLVEDIGL</sequence>
<comment type="caution">
    <text evidence="1">The sequence shown here is derived from an EMBL/GenBank/DDBJ whole genome shotgun (WGS) entry which is preliminary data.</text>
</comment>
<dbReference type="NCBIfam" id="TIGR01200">
    <property type="entry name" value="GLPGLI"/>
    <property type="match status" value="1"/>
</dbReference>
<dbReference type="EMBL" id="JBHTJH010000001">
    <property type="protein sequence ID" value="MFD0860813.1"/>
    <property type="molecule type" value="Genomic_DNA"/>
</dbReference>
<reference evidence="2" key="1">
    <citation type="journal article" date="2019" name="Int. J. Syst. Evol. Microbiol.">
        <title>The Global Catalogue of Microorganisms (GCM) 10K type strain sequencing project: providing services to taxonomists for standard genome sequencing and annotation.</title>
        <authorList>
            <consortium name="The Broad Institute Genomics Platform"/>
            <consortium name="The Broad Institute Genome Sequencing Center for Infectious Disease"/>
            <person name="Wu L."/>
            <person name="Ma J."/>
        </authorList>
    </citation>
    <scope>NUCLEOTIDE SEQUENCE [LARGE SCALE GENOMIC DNA]</scope>
    <source>
        <strain evidence="2">CCUG 62952</strain>
    </source>
</reference>
<protein>
    <submittedName>
        <fullName evidence="1">GLPGLI family protein</fullName>
    </submittedName>
</protein>
<keyword evidence="2" id="KW-1185">Reference proteome</keyword>
<proteinExistence type="predicted"/>
<dbReference type="RefSeq" id="WP_386402647.1">
    <property type="nucleotide sequence ID" value="NZ_JBHTJH010000001.1"/>
</dbReference>
<dbReference type="Proteomes" id="UP001596978">
    <property type="component" value="Unassembled WGS sequence"/>
</dbReference>
<organism evidence="1 2">
    <name type="scientific">Sungkyunkwania multivorans</name>
    <dbReference type="NCBI Taxonomy" id="1173618"/>
    <lineage>
        <taxon>Bacteria</taxon>
        <taxon>Pseudomonadati</taxon>
        <taxon>Bacteroidota</taxon>
        <taxon>Flavobacteriia</taxon>
        <taxon>Flavobacteriales</taxon>
        <taxon>Flavobacteriaceae</taxon>
        <taxon>Sungkyunkwania</taxon>
    </lineage>
</organism>
<dbReference type="InterPro" id="IPR005901">
    <property type="entry name" value="GLPGLI"/>
</dbReference>
<evidence type="ECO:0000313" key="2">
    <source>
        <dbReference type="Proteomes" id="UP001596978"/>
    </source>
</evidence>
<accession>A0ABW3CT23</accession>
<name>A0ABW3CT23_9FLAO</name>
<gene>
    <name evidence="1" type="ORF">ACFQ1M_01225</name>
</gene>
<dbReference type="Pfam" id="PF22252">
    <property type="entry name" value="PNGase_F-II_N"/>
    <property type="match status" value="1"/>
</dbReference>